<dbReference type="GO" id="GO:0016491">
    <property type="term" value="F:oxidoreductase activity"/>
    <property type="evidence" value="ECO:0007669"/>
    <property type="project" value="UniProtKB-UniRule"/>
</dbReference>
<organism evidence="22">
    <name type="scientific">Bemisia tabaci</name>
    <name type="common">Sweetpotato whitefly</name>
    <name type="synonym">Aleurodes tabaci</name>
    <dbReference type="NCBI Taxonomy" id="7038"/>
    <lineage>
        <taxon>Eukaryota</taxon>
        <taxon>Metazoa</taxon>
        <taxon>Ecdysozoa</taxon>
        <taxon>Arthropoda</taxon>
        <taxon>Hexapoda</taxon>
        <taxon>Insecta</taxon>
        <taxon>Pterygota</taxon>
        <taxon>Neoptera</taxon>
        <taxon>Paraneoptera</taxon>
        <taxon>Hemiptera</taxon>
        <taxon>Sternorrhyncha</taxon>
        <taxon>Aleyrodoidea</taxon>
        <taxon>Aleyrodidae</taxon>
        <taxon>Aleyrodinae</taxon>
        <taxon>Bemisia</taxon>
    </lineage>
</organism>
<feature type="domain" description="Cytochrome b/b6 C-terminal region profile" evidence="21">
    <location>
        <begin position="211"/>
        <end position="379"/>
    </location>
</feature>
<evidence type="ECO:0000256" key="6">
    <source>
        <dbReference type="ARBA" id="ARBA00022617"/>
    </source>
</evidence>
<dbReference type="GO" id="GO:0045275">
    <property type="term" value="C:respiratory chain complex III"/>
    <property type="evidence" value="ECO:0007669"/>
    <property type="project" value="InterPro"/>
</dbReference>
<evidence type="ECO:0000256" key="16">
    <source>
        <dbReference type="ARBA" id="ARBA00023136"/>
    </source>
</evidence>
<feature type="transmembrane region" description="Helical" evidence="19">
    <location>
        <begin position="289"/>
        <end position="307"/>
    </location>
</feature>
<feature type="binding site" description="axial binding residue" evidence="18">
    <location>
        <position position="183"/>
    </location>
    <ligand>
        <name>heme b</name>
        <dbReference type="ChEBI" id="CHEBI:60344"/>
        <label>b562</label>
    </ligand>
    <ligandPart>
        <name>Fe</name>
        <dbReference type="ChEBI" id="CHEBI:18248"/>
    </ligandPart>
</feature>
<dbReference type="InterPro" id="IPR005797">
    <property type="entry name" value="Cyt_b/b6_N"/>
</dbReference>
<dbReference type="GO" id="GO:0006122">
    <property type="term" value="P:mitochondrial electron transport, ubiquinol to cytochrome c"/>
    <property type="evidence" value="ECO:0007669"/>
    <property type="project" value="TreeGrafter"/>
</dbReference>
<dbReference type="SUPFAM" id="SSF81342">
    <property type="entry name" value="Transmembrane di-heme cytochromes"/>
    <property type="match status" value="1"/>
</dbReference>
<evidence type="ECO:0000313" key="22">
    <source>
        <dbReference type="EMBL" id="ALR69363.1"/>
    </source>
</evidence>
<dbReference type="EMBL" id="KR559506">
    <property type="protein sequence ID" value="ALR69363.1"/>
    <property type="molecule type" value="Genomic_DNA"/>
</dbReference>
<comment type="similarity">
    <text evidence="19">Belongs to the cytochrome b family.</text>
</comment>
<keyword evidence="16 19" id="KW-0472">Membrane</keyword>
<keyword evidence="15 19" id="KW-0496">Mitochondrion</keyword>
<keyword evidence="14" id="KW-0830">Ubiquinone</keyword>
<dbReference type="SUPFAM" id="SSF81648">
    <property type="entry name" value="a domain/subunit of cytochrome bc1 complex (Ubiquinol-cytochrome c reductase)"/>
    <property type="match status" value="1"/>
</dbReference>
<dbReference type="PROSITE" id="PS51002">
    <property type="entry name" value="CYTB_NTER"/>
    <property type="match status" value="1"/>
</dbReference>
<dbReference type="Gene3D" id="1.20.810.10">
    <property type="entry name" value="Cytochrome Bc1 Complex, Chain C"/>
    <property type="match status" value="1"/>
</dbReference>
<evidence type="ECO:0000256" key="17">
    <source>
        <dbReference type="PIRSR" id="PIRSR038885-1"/>
    </source>
</evidence>
<evidence type="ECO:0000256" key="2">
    <source>
        <dbReference type="ARBA" id="ARBA00004448"/>
    </source>
</evidence>
<evidence type="ECO:0000256" key="7">
    <source>
        <dbReference type="ARBA" id="ARBA00022660"/>
    </source>
</evidence>
<keyword evidence="10" id="KW-0999">Mitochondrion inner membrane</keyword>
<dbReference type="InterPro" id="IPR027387">
    <property type="entry name" value="Cytb/b6-like_sf"/>
</dbReference>
<comment type="cofactor">
    <cofactor evidence="19">
        <name>heme b</name>
        <dbReference type="ChEBI" id="CHEBI:60344"/>
    </cofactor>
    <text evidence="19">Binds 2 heme groups non-covalently.</text>
</comment>
<feature type="transmembrane region" description="Helical" evidence="19">
    <location>
        <begin position="78"/>
        <end position="99"/>
    </location>
</feature>
<dbReference type="Pfam" id="PF00032">
    <property type="entry name" value="Cytochrom_B_C"/>
    <property type="match status" value="1"/>
</dbReference>
<evidence type="ECO:0000256" key="9">
    <source>
        <dbReference type="ARBA" id="ARBA00022723"/>
    </source>
</evidence>
<evidence type="ECO:0000256" key="10">
    <source>
        <dbReference type="ARBA" id="ARBA00022792"/>
    </source>
</evidence>
<feature type="binding site" description="axial binding residue" evidence="18">
    <location>
        <position position="197"/>
    </location>
    <ligand>
        <name>heme b</name>
        <dbReference type="ChEBI" id="CHEBI:60344"/>
        <label>b566</label>
    </ligand>
    <ligandPart>
        <name>Fe</name>
        <dbReference type="ChEBI" id="CHEBI:18248"/>
    </ligandPart>
</feature>
<feature type="transmembrane region" description="Helical" evidence="19">
    <location>
        <begin position="230"/>
        <end position="252"/>
    </location>
</feature>
<dbReference type="InterPro" id="IPR030689">
    <property type="entry name" value="Cytochrome_b"/>
</dbReference>
<dbReference type="PROSITE" id="PS51003">
    <property type="entry name" value="CYTB_CTER"/>
    <property type="match status" value="1"/>
</dbReference>
<keyword evidence="5 19" id="KW-0813">Transport</keyword>
<keyword evidence="13 18" id="KW-0408">Iron</keyword>
<evidence type="ECO:0000256" key="11">
    <source>
        <dbReference type="ARBA" id="ARBA00022982"/>
    </source>
</evidence>
<dbReference type="CDD" id="cd00290">
    <property type="entry name" value="cytochrome_b_C"/>
    <property type="match status" value="1"/>
</dbReference>
<evidence type="ECO:0000256" key="13">
    <source>
        <dbReference type="ARBA" id="ARBA00023004"/>
    </source>
</evidence>
<feature type="binding site" description="axial binding residue" evidence="18">
    <location>
        <position position="84"/>
    </location>
    <ligand>
        <name>heme b</name>
        <dbReference type="ChEBI" id="CHEBI:60344"/>
        <label>b562</label>
    </ligand>
    <ligandPart>
        <name>Fe</name>
        <dbReference type="ChEBI" id="CHEBI:18248"/>
    </ligandPart>
</feature>
<feature type="binding site" evidence="17">
    <location>
        <position position="202"/>
    </location>
    <ligand>
        <name>a ubiquinone</name>
        <dbReference type="ChEBI" id="CHEBI:16389"/>
    </ligand>
</feature>
<evidence type="ECO:0000256" key="14">
    <source>
        <dbReference type="ARBA" id="ARBA00023075"/>
    </source>
</evidence>
<evidence type="ECO:0000256" key="3">
    <source>
        <dbReference type="ARBA" id="ARBA00011649"/>
    </source>
</evidence>
<evidence type="ECO:0000256" key="15">
    <source>
        <dbReference type="ARBA" id="ARBA00023128"/>
    </source>
</evidence>
<comment type="function">
    <text evidence="1 19">Component of the ubiquinol-cytochrome c reductase complex (complex III or cytochrome b-c1 complex) that is part of the mitochondrial respiratory chain. The b-c1 complex mediates electron transfer from ubiquinol to cytochrome c. Contributes to the generation of a proton gradient across the mitochondrial membrane that is then used for ATP synthesis.</text>
</comment>
<feature type="transmembrane region" description="Helical" evidence="19">
    <location>
        <begin position="179"/>
        <end position="204"/>
    </location>
</feature>
<comment type="subcellular location">
    <subcellularLocation>
        <location evidence="2">Mitochondrion inner membrane</location>
        <topology evidence="2">Multi-pass membrane protein</topology>
    </subcellularLocation>
</comment>
<dbReference type="PIRSF" id="PIRSF038885">
    <property type="entry name" value="COB"/>
    <property type="match status" value="1"/>
</dbReference>
<dbReference type="AlphaFoldDB" id="A0A678NZW7"/>
<evidence type="ECO:0000256" key="12">
    <source>
        <dbReference type="ARBA" id="ARBA00022989"/>
    </source>
</evidence>
<evidence type="ECO:0000259" key="21">
    <source>
        <dbReference type="PROSITE" id="PS51003"/>
    </source>
</evidence>
<evidence type="ECO:0000256" key="8">
    <source>
        <dbReference type="ARBA" id="ARBA00022692"/>
    </source>
</evidence>
<name>A0A678NZW7_BEMTA</name>
<dbReference type="PANTHER" id="PTHR19271">
    <property type="entry name" value="CYTOCHROME B"/>
    <property type="match status" value="1"/>
</dbReference>
<comment type="subunit">
    <text evidence="3">The main subunits of complex b-c1 are: cytochrome b, cytochrome c1 and the Rieske protein.</text>
</comment>
<feature type="domain" description="Cytochrome b/b6 N-terminal region profile" evidence="20">
    <location>
        <begin position="1"/>
        <end position="210"/>
    </location>
</feature>
<dbReference type="GO" id="GO:0008121">
    <property type="term" value="F:quinol-cytochrome-c reductase activity"/>
    <property type="evidence" value="ECO:0007669"/>
    <property type="project" value="InterPro"/>
</dbReference>
<dbReference type="InterPro" id="IPR048260">
    <property type="entry name" value="Cytochrome_b_C_euk/bac"/>
</dbReference>
<dbReference type="InterPro" id="IPR036150">
    <property type="entry name" value="Cyt_b/b6_C_sf"/>
</dbReference>
<accession>A0A678NZW7</accession>
<keyword evidence="9 18" id="KW-0479">Metal-binding</keyword>
<dbReference type="CDD" id="cd00284">
    <property type="entry name" value="Cytochrome_b_N"/>
    <property type="match status" value="1"/>
</dbReference>
<reference evidence="22" key="1">
    <citation type="submission" date="2015-05" db="EMBL/GenBank/DDBJ databases">
        <authorList>
            <person name="Wang H.-L."/>
        </authorList>
    </citation>
    <scope>NUCLEOTIDE SEQUENCE</scope>
</reference>
<evidence type="ECO:0000256" key="1">
    <source>
        <dbReference type="ARBA" id="ARBA00002566"/>
    </source>
</evidence>
<keyword evidence="6 18" id="KW-0349">Heme</keyword>
<keyword evidence="8 19" id="KW-0812">Transmembrane</keyword>
<evidence type="ECO:0000259" key="20">
    <source>
        <dbReference type="PROSITE" id="PS51002"/>
    </source>
</evidence>
<feature type="transmembrane region" description="Helical" evidence="19">
    <location>
        <begin position="111"/>
        <end position="134"/>
    </location>
</feature>
<keyword evidence="7 19" id="KW-0679">Respiratory chain</keyword>
<geneLocation type="mitochondrion" evidence="22"/>
<comment type="cofactor">
    <cofactor evidence="18">
        <name>heme</name>
        <dbReference type="ChEBI" id="CHEBI:30413"/>
    </cofactor>
    <text evidence="18">Binds 2 heme groups non-covalently.</text>
</comment>
<dbReference type="GO" id="GO:0005743">
    <property type="term" value="C:mitochondrial inner membrane"/>
    <property type="evidence" value="ECO:0007669"/>
    <property type="project" value="UniProtKB-SubCell"/>
</dbReference>
<dbReference type="InterPro" id="IPR048259">
    <property type="entry name" value="Cytochrome_b_N_euk/bac"/>
</dbReference>
<dbReference type="PANTHER" id="PTHR19271:SF16">
    <property type="entry name" value="CYTOCHROME B"/>
    <property type="match status" value="1"/>
</dbReference>
<evidence type="ECO:0000256" key="5">
    <source>
        <dbReference type="ARBA" id="ARBA00022448"/>
    </source>
</evidence>
<proteinExistence type="inferred from homology"/>
<protein>
    <recommendedName>
        <fullName evidence="4 19">Cytochrome b</fullName>
    </recommendedName>
</protein>
<feature type="transmembrane region" description="Helical" evidence="19">
    <location>
        <begin position="37"/>
        <end position="58"/>
    </location>
</feature>
<dbReference type="Pfam" id="PF00033">
    <property type="entry name" value="Cytochrome_B"/>
    <property type="match status" value="1"/>
</dbReference>
<keyword evidence="12 19" id="KW-1133">Transmembrane helix</keyword>
<dbReference type="InterPro" id="IPR005798">
    <property type="entry name" value="Cyt_b/b6_C"/>
</dbReference>
<dbReference type="InterPro" id="IPR016174">
    <property type="entry name" value="Di-haem_cyt_TM"/>
</dbReference>
<feature type="transmembrane region" description="Helical" evidence="19">
    <location>
        <begin position="319"/>
        <end position="340"/>
    </location>
</feature>
<feature type="binding site" description="axial binding residue" evidence="18">
    <location>
        <position position="98"/>
    </location>
    <ligand>
        <name>heme b</name>
        <dbReference type="ChEBI" id="CHEBI:60344"/>
        <label>b566</label>
    </ligand>
    <ligandPart>
        <name>Fe</name>
        <dbReference type="ChEBI" id="CHEBI:18248"/>
    </ligandPart>
</feature>
<evidence type="ECO:0000256" key="18">
    <source>
        <dbReference type="PIRSR" id="PIRSR038885-2"/>
    </source>
</evidence>
<feature type="transmembrane region" description="Helical" evidence="19">
    <location>
        <begin position="347"/>
        <end position="370"/>
    </location>
</feature>
<gene>
    <name evidence="22" type="primary">CYTB</name>
</gene>
<sequence length="379" mass="44278">MVNYKFFRKSSLNQINNFIVDLESPSNISYFWNFGSLLGLMMLTQLLTGLFLTFHYAANVSVAFDSVIHIMRDVNNGWLIRYAHINGASFFFIFIYIHIGRGIYYFSFKKVMVWLSGIFILLLLMMVAFMGYILPWGQMSFWGATVITNLISSIPKLGETVVFWIWGGFSVSNATLNRFFSFHFIFPFLIVFLIFIHLVFLHVYGSNNPLGLVGSYDKIFFYPYFMIKDLFGFLVFMVLFLVLICFFPLILVDSDNFIMANSLVTPLHIQPEWYYLFSYAILRSIPNKLGGVVALFLSILILSVFAVCKSKFNTLTYYPIIDFIFYLFGGVIMLLMWIGANQVEYPIYFLGQMLSLFFFFFFFFYVYVYFVGFWDSLLS</sequence>
<feature type="transmembrane region" description="Helical" evidence="19">
    <location>
        <begin position="140"/>
        <end position="167"/>
    </location>
</feature>
<evidence type="ECO:0000256" key="19">
    <source>
        <dbReference type="RuleBase" id="RU362117"/>
    </source>
</evidence>
<dbReference type="GO" id="GO:0046872">
    <property type="term" value="F:metal ion binding"/>
    <property type="evidence" value="ECO:0007669"/>
    <property type="project" value="UniProtKB-UniRule"/>
</dbReference>
<evidence type="ECO:0000256" key="4">
    <source>
        <dbReference type="ARBA" id="ARBA00013531"/>
    </source>
</evidence>
<keyword evidence="11 19" id="KW-0249">Electron transport</keyword>